<protein>
    <recommendedName>
        <fullName evidence="2">FAM194 C-terminal domain-containing protein</fullName>
    </recommendedName>
</protein>
<feature type="compositionally biased region" description="Basic and acidic residues" evidence="1">
    <location>
        <begin position="161"/>
        <end position="171"/>
    </location>
</feature>
<evidence type="ECO:0000313" key="3">
    <source>
        <dbReference type="EMBL" id="KAG7313224.1"/>
    </source>
</evidence>
<comment type="caution">
    <text evidence="3">The sequence shown here is derived from an EMBL/GenBank/DDBJ whole genome shotgun (WGS) entry which is preliminary data.</text>
</comment>
<feature type="compositionally biased region" description="Basic and acidic residues" evidence="1">
    <location>
        <begin position="185"/>
        <end position="196"/>
    </location>
</feature>
<sequence length="612" mass="70900">MMELLEELPPVNENHISAICQRCKLSEIECPRCQYYLTKFIKNQIIQQDNTQLKCKERMDLIQEFQRDNQNCRGVCSRRFLNNENEDIEHFHKFPKIDSKLLSADKDYANFNNFKPDSDYNFKSKAFLDSLKLQKSAFTREDETGAIKHLKKSNLPFGKSNRHDITKDKEKKIHKQNKKNNSNEIKNKDSKNKENLNRSPLKKSNKEKIGFQRENMGPGHKYNKSKGSKAFKSPRIGKKTDPLNKKDKKSTKGASKNDAVQYDSNRDEPNKIENNKNASTDNNSKRSPQEVGNEFDEVVKERKVKYVPELFDDQAKAVPGTGKINYALSDKKFIDIGWTHMPPLVTKRRVFVFEMLPGSVENNWFDKNKNKTMHYNTGEMLAEVDAQSTGNWYYRNGTVALSKDSKTCIVYDHDGENSLLAKFDHLGNGVVYGPTGDVRLQYNQFEGRTLDSQFSYPKRWQWHSLNDPPMKERELLEDVLTPPDPNISRLIQKYGRHPHDHQKPLAESPTDNDYVKRIDIENSQIFNSQKEVLAKKIVPFKIQMQALQINECFSLHIVNQHQIFIHFRPPNSKFMKHNVGLHLDKSRIIAMNKIPYSGLNAEIGAALTDKTD</sequence>
<evidence type="ECO:0000256" key="1">
    <source>
        <dbReference type="SAM" id="MobiDB-lite"/>
    </source>
</evidence>
<keyword evidence="4" id="KW-1185">Reference proteome</keyword>
<organism evidence="3 4">
    <name type="scientific">Plutella xylostella</name>
    <name type="common">Diamondback moth</name>
    <name type="synonym">Plutella maculipennis</name>
    <dbReference type="NCBI Taxonomy" id="51655"/>
    <lineage>
        <taxon>Eukaryota</taxon>
        <taxon>Metazoa</taxon>
        <taxon>Ecdysozoa</taxon>
        <taxon>Arthropoda</taxon>
        <taxon>Hexapoda</taxon>
        <taxon>Insecta</taxon>
        <taxon>Pterygota</taxon>
        <taxon>Neoptera</taxon>
        <taxon>Endopterygota</taxon>
        <taxon>Lepidoptera</taxon>
        <taxon>Glossata</taxon>
        <taxon>Ditrysia</taxon>
        <taxon>Yponomeutoidea</taxon>
        <taxon>Plutellidae</taxon>
        <taxon>Plutella</taxon>
    </lineage>
</organism>
<feature type="domain" description="FAM194 C-terminal" evidence="2">
    <location>
        <begin position="368"/>
        <end position="466"/>
    </location>
</feature>
<feature type="compositionally biased region" description="Basic and acidic residues" evidence="1">
    <location>
        <begin position="264"/>
        <end position="274"/>
    </location>
</feature>
<proteinExistence type="predicted"/>
<dbReference type="Proteomes" id="UP000823941">
    <property type="component" value="Chromosome 1"/>
</dbReference>
<dbReference type="InterPro" id="IPR029281">
    <property type="entry name" value="FAM194_C"/>
</dbReference>
<gene>
    <name evidence="3" type="ORF">JYU34_000323</name>
</gene>
<evidence type="ECO:0000313" key="4">
    <source>
        <dbReference type="Proteomes" id="UP000823941"/>
    </source>
</evidence>
<dbReference type="Pfam" id="PF14977">
    <property type="entry name" value="FAM194"/>
    <property type="match status" value="1"/>
</dbReference>
<evidence type="ECO:0000259" key="2">
    <source>
        <dbReference type="Pfam" id="PF14977"/>
    </source>
</evidence>
<feature type="region of interest" description="Disordered" evidence="1">
    <location>
        <begin position="151"/>
        <end position="296"/>
    </location>
</feature>
<accession>A0ABQ7R7F0</accession>
<name>A0ABQ7R7F0_PLUXY</name>
<reference evidence="3 4" key="1">
    <citation type="submission" date="2021-06" db="EMBL/GenBank/DDBJ databases">
        <title>A haploid diamondback moth (Plutella xylostella L.) genome assembly resolves 31 chromosomes and identifies a diamide resistance mutation.</title>
        <authorList>
            <person name="Ward C.M."/>
            <person name="Perry K.D."/>
            <person name="Baker G."/>
            <person name="Powis K."/>
            <person name="Heckel D.G."/>
            <person name="Baxter S.W."/>
        </authorList>
    </citation>
    <scope>NUCLEOTIDE SEQUENCE [LARGE SCALE GENOMIC DNA]</scope>
    <source>
        <strain evidence="3 4">LV</strain>
        <tissue evidence="3">Single pupa</tissue>
    </source>
</reference>
<dbReference type="EMBL" id="JAHIBW010000001">
    <property type="protein sequence ID" value="KAG7313224.1"/>
    <property type="molecule type" value="Genomic_DNA"/>
</dbReference>